<feature type="transmembrane region" description="Helical" evidence="2">
    <location>
        <begin position="58"/>
        <end position="78"/>
    </location>
</feature>
<dbReference type="SUPFAM" id="SSF103481">
    <property type="entry name" value="Multidrug resistance efflux transporter EmrE"/>
    <property type="match status" value="2"/>
</dbReference>
<dbReference type="InterPro" id="IPR000620">
    <property type="entry name" value="EamA_dom"/>
</dbReference>
<reference evidence="4 5" key="1">
    <citation type="submission" date="2019-03" db="EMBL/GenBank/DDBJ databases">
        <title>The complete genome sequence of Swingsia_sp. F3b2 LMG30590(T).</title>
        <authorList>
            <person name="Chua K.-O."/>
            <person name="Chan K.-G."/>
            <person name="See-Too W.-S."/>
        </authorList>
    </citation>
    <scope>NUCLEOTIDE SEQUENCE [LARGE SCALE GENOMIC DNA]</scope>
    <source>
        <strain evidence="4 5">F3b2</strain>
    </source>
</reference>
<sequence>MAQNRSSLPTSPPPPQPNSPAATPDASHETTMGTLLALGAFAAFSISDLYSKFLAGHLNAFEVAASSGLFGLPLLFILKKPGQSWRALFPEGRQWLVWCLRALAVFISTALSVEAFMLLPMAEAMALMFLCPFATNVLATLFLHDRIKLRSWMATLVGFVGVLMILRPGVRAIGLGELCALAVAFVLALNVVTFRAGGGKAESPLTKFSATVFGPLVGNGLLCLPDFKLPHGAAVWGDLFGYGFLMAVGQLGIMAASRLIPSNRISLAQYSQMLWTVGFSLFIFHDRLDSWTVAGIVVILLSGLLEGVGRRRPLPVLPPVATVPGAPAPTVLEEGWDPSPTPEGTNQADLTPPN</sequence>
<dbReference type="GO" id="GO:0016020">
    <property type="term" value="C:membrane"/>
    <property type="evidence" value="ECO:0007669"/>
    <property type="project" value="InterPro"/>
</dbReference>
<dbReference type="InterPro" id="IPR037185">
    <property type="entry name" value="EmrE-like"/>
</dbReference>
<keyword evidence="5" id="KW-1185">Reference proteome</keyword>
<feature type="region of interest" description="Disordered" evidence="1">
    <location>
        <begin position="1"/>
        <end position="27"/>
    </location>
</feature>
<dbReference type="Pfam" id="PF00892">
    <property type="entry name" value="EamA"/>
    <property type="match status" value="2"/>
</dbReference>
<dbReference type="AlphaFoldDB" id="A0A4Y6U697"/>
<evidence type="ECO:0000259" key="3">
    <source>
        <dbReference type="Pfam" id="PF00892"/>
    </source>
</evidence>
<dbReference type="PANTHER" id="PTHR22911:SF135">
    <property type="entry name" value="BLR4310 PROTEIN"/>
    <property type="match status" value="1"/>
</dbReference>
<dbReference type="KEGG" id="swf:E3E12_00115"/>
<feature type="transmembrane region" description="Helical" evidence="2">
    <location>
        <begin position="239"/>
        <end position="260"/>
    </location>
</feature>
<evidence type="ECO:0000313" key="4">
    <source>
        <dbReference type="EMBL" id="QDH12873.1"/>
    </source>
</evidence>
<evidence type="ECO:0000256" key="2">
    <source>
        <dbReference type="SAM" id="Phobius"/>
    </source>
</evidence>
<feature type="transmembrane region" description="Helical" evidence="2">
    <location>
        <begin position="149"/>
        <end position="166"/>
    </location>
</feature>
<feature type="transmembrane region" description="Helical" evidence="2">
    <location>
        <begin position="208"/>
        <end position="227"/>
    </location>
</feature>
<feature type="domain" description="EamA" evidence="3">
    <location>
        <begin position="32"/>
        <end position="166"/>
    </location>
</feature>
<keyword evidence="2" id="KW-0472">Membrane</keyword>
<protein>
    <submittedName>
        <fullName evidence="4">DMT family transporter</fullName>
    </submittedName>
</protein>
<organism evidence="4 5">
    <name type="scientific">Formicincola oecophyllae</name>
    <dbReference type="NCBI Taxonomy" id="2558361"/>
    <lineage>
        <taxon>Bacteria</taxon>
        <taxon>Pseudomonadati</taxon>
        <taxon>Pseudomonadota</taxon>
        <taxon>Alphaproteobacteria</taxon>
        <taxon>Acetobacterales</taxon>
        <taxon>Acetobacteraceae</taxon>
        <taxon>Formicincola</taxon>
    </lineage>
</organism>
<feature type="transmembrane region" description="Helical" evidence="2">
    <location>
        <begin position="98"/>
        <end position="118"/>
    </location>
</feature>
<dbReference type="OrthoDB" id="9812899at2"/>
<feature type="compositionally biased region" description="Polar residues" evidence="1">
    <location>
        <begin position="342"/>
        <end position="354"/>
    </location>
</feature>
<evidence type="ECO:0000313" key="5">
    <source>
        <dbReference type="Proteomes" id="UP000318709"/>
    </source>
</evidence>
<keyword evidence="2" id="KW-1133">Transmembrane helix</keyword>
<keyword evidence="2" id="KW-0812">Transmembrane</keyword>
<accession>A0A4Y6U697</accession>
<dbReference type="RefSeq" id="WP_141442515.1">
    <property type="nucleotide sequence ID" value="NZ_CP038231.1"/>
</dbReference>
<proteinExistence type="predicted"/>
<feature type="transmembrane region" description="Helical" evidence="2">
    <location>
        <begin position="124"/>
        <end position="142"/>
    </location>
</feature>
<dbReference type="Proteomes" id="UP000318709">
    <property type="component" value="Chromosome"/>
</dbReference>
<feature type="transmembrane region" description="Helical" evidence="2">
    <location>
        <begin position="172"/>
        <end position="196"/>
    </location>
</feature>
<name>A0A4Y6U697_9PROT</name>
<feature type="region of interest" description="Disordered" evidence="1">
    <location>
        <begin position="328"/>
        <end position="354"/>
    </location>
</feature>
<gene>
    <name evidence="4" type="ORF">E3E12_00115</name>
</gene>
<dbReference type="EMBL" id="CP038231">
    <property type="protein sequence ID" value="QDH12873.1"/>
    <property type="molecule type" value="Genomic_DNA"/>
</dbReference>
<evidence type="ECO:0000256" key="1">
    <source>
        <dbReference type="SAM" id="MobiDB-lite"/>
    </source>
</evidence>
<dbReference type="PANTHER" id="PTHR22911">
    <property type="entry name" value="ACYL-MALONYL CONDENSING ENZYME-RELATED"/>
    <property type="match status" value="1"/>
</dbReference>
<feature type="domain" description="EamA" evidence="3">
    <location>
        <begin position="175"/>
        <end position="302"/>
    </location>
</feature>